<feature type="region of interest" description="Disordered" evidence="13">
    <location>
        <begin position="666"/>
        <end position="685"/>
    </location>
</feature>
<keyword evidence="11" id="KW-0206">Cytoskeleton</keyword>
<keyword evidence="6" id="KW-0963">Cytoplasm</keyword>
<proteinExistence type="inferred from homology"/>
<feature type="domain" description="Calponin-homology (CH)" evidence="14">
    <location>
        <begin position="9"/>
        <end position="126"/>
    </location>
</feature>
<sequence length="685" mass="80042">MSKTYEAQSELCNILLKWLQTFTLEAPHQTLADITDGVAMAQALHQIAPEWFSEMWLAKIKTDIGVNNWRLKISNLKKLNEGIVDYFQEYCDQTLGEFGKVDVHKIVENIDTKELARLLQLLLGCAINCNRKQNYITKIMEMEESVQQVIMQSIQELENLHGSTHSLNISLDPQVQQLVAELQTVIDARDQMAQRCMELDMQVSMLQEEKSCLVEEKRKLEDRFQENFVEPTNKGNTSVRRQMDALKEELFKAESARDDYRIKLEIQSKQMEELEMKLNSLEETAGEARYLKDEVDILRETAEKVEKYEGIIETYKKKADELVDLKKQVKQLETKNLSYIQQTLDLEEELKKNGNWKSQVEMYKKQMNDLYNQFNEETKRADKSEFENEKLQEKVTSLQREKEKLIVERDSLKETNEELKCCQLQESKSNELNTLGQNLDITEDTIPITELRQKLVRLTHENNMLKMNQKDDIEAQLNIVNAKLDDTTQQVKIKTLENRKANQKILELEAELKERGTEDTTGMKVKILELQNENKNLKEQINHLQEEHLEQGKLIEKLQDSITQKDSELQDYEEKNRKYIEKASTAFKLLDPQPVQNVAAMNELKNLRKKNDDKDKMLDDLEKTLEKKDQQEKLIATAFYNLAVQKHRQSVDNRLASISFSQQPQSFLTKQRQASRRSVRPVAPS</sequence>
<evidence type="ECO:0000256" key="3">
    <source>
        <dbReference type="ARBA" id="ARBA00006946"/>
    </source>
</evidence>
<dbReference type="EMBL" id="HBUF01342876">
    <property type="protein sequence ID" value="CAG6705994.1"/>
    <property type="molecule type" value="Transcribed_RNA"/>
</dbReference>
<dbReference type="GO" id="GO:0005813">
    <property type="term" value="C:centrosome"/>
    <property type="evidence" value="ECO:0007669"/>
    <property type="project" value="TreeGrafter"/>
</dbReference>
<evidence type="ECO:0000259" key="14">
    <source>
        <dbReference type="PROSITE" id="PS50021"/>
    </source>
</evidence>
<keyword evidence="10 12" id="KW-0175">Coiled coil</keyword>
<protein>
    <recommendedName>
        <fullName evidence="5">Protein hook</fullName>
    </recommendedName>
</protein>
<evidence type="ECO:0000256" key="1">
    <source>
        <dbReference type="ARBA" id="ARBA00004177"/>
    </source>
</evidence>
<dbReference type="GO" id="GO:0005768">
    <property type="term" value="C:endosome"/>
    <property type="evidence" value="ECO:0007669"/>
    <property type="project" value="UniProtKB-SubCell"/>
</dbReference>
<evidence type="ECO:0000256" key="12">
    <source>
        <dbReference type="SAM" id="Coils"/>
    </source>
</evidence>
<evidence type="ECO:0000256" key="8">
    <source>
        <dbReference type="ARBA" id="ARBA00022701"/>
    </source>
</evidence>
<dbReference type="GO" id="GO:0008017">
    <property type="term" value="F:microtubule binding"/>
    <property type="evidence" value="ECO:0007669"/>
    <property type="project" value="InterPro"/>
</dbReference>
<reference evidence="15" key="1">
    <citation type="submission" date="2021-05" db="EMBL/GenBank/DDBJ databases">
        <authorList>
            <person name="Alioto T."/>
            <person name="Alioto T."/>
            <person name="Gomez Garrido J."/>
        </authorList>
    </citation>
    <scope>NUCLEOTIDE SEQUENCE</scope>
</reference>
<dbReference type="GO" id="GO:0031122">
    <property type="term" value="P:cytoplasmic microtubule organization"/>
    <property type="evidence" value="ECO:0007669"/>
    <property type="project" value="InterPro"/>
</dbReference>
<dbReference type="PROSITE" id="PS50021">
    <property type="entry name" value="CH"/>
    <property type="match status" value="1"/>
</dbReference>
<dbReference type="SUPFAM" id="SSF116907">
    <property type="entry name" value="Hook domain"/>
    <property type="match status" value="1"/>
</dbReference>
<dbReference type="EMBL" id="HBUF01018660">
    <property type="protein sequence ID" value="CAG6610519.1"/>
    <property type="molecule type" value="Transcribed_RNA"/>
</dbReference>
<dbReference type="AlphaFoldDB" id="A0A8D8ZUE1"/>
<keyword evidence="7" id="KW-0254">Endocytosis</keyword>
<keyword evidence="8" id="KW-0493">Microtubule</keyword>
<dbReference type="FunFam" id="1.10.418.10:FF:000024">
    <property type="entry name" value="Hook homolog 3 (Drosophila)"/>
    <property type="match status" value="1"/>
</dbReference>
<dbReference type="GO" id="GO:0006897">
    <property type="term" value="P:endocytosis"/>
    <property type="evidence" value="ECO:0007669"/>
    <property type="project" value="UniProtKB-KW"/>
</dbReference>
<dbReference type="PANTHER" id="PTHR18947">
    <property type="entry name" value="HOOK PROTEINS"/>
    <property type="match status" value="1"/>
</dbReference>
<evidence type="ECO:0000256" key="9">
    <source>
        <dbReference type="ARBA" id="ARBA00022753"/>
    </source>
</evidence>
<dbReference type="GO" id="GO:0030705">
    <property type="term" value="P:cytoskeleton-dependent intracellular transport"/>
    <property type="evidence" value="ECO:0007669"/>
    <property type="project" value="InterPro"/>
</dbReference>
<evidence type="ECO:0000256" key="7">
    <source>
        <dbReference type="ARBA" id="ARBA00022583"/>
    </source>
</evidence>
<dbReference type="PANTHER" id="PTHR18947:SF39">
    <property type="entry name" value="PROTEIN HOOK"/>
    <property type="match status" value="1"/>
</dbReference>
<dbReference type="InterPro" id="IPR043936">
    <property type="entry name" value="HOOK_N"/>
</dbReference>
<dbReference type="EMBL" id="HBUF01342877">
    <property type="protein sequence ID" value="CAG6705995.1"/>
    <property type="molecule type" value="Transcribed_RNA"/>
</dbReference>
<dbReference type="InterPro" id="IPR001715">
    <property type="entry name" value="CH_dom"/>
</dbReference>
<name>A0A8D8ZUE1_9HEMI</name>
<comment type="subunit">
    <text evidence="4">Homodimer. Interacts with microtubules via its N-terminus.</text>
</comment>
<dbReference type="EMBL" id="HBUF01018659">
    <property type="protein sequence ID" value="CAG6610518.1"/>
    <property type="molecule type" value="Transcribed_RNA"/>
</dbReference>
<evidence type="ECO:0000256" key="6">
    <source>
        <dbReference type="ARBA" id="ARBA00022490"/>
    </source>
</evidence>
<evidence type="ECO:0000256" key="2">
    <source>
        <dbReference type="ARBA" id="ARBA00004245"/>
    </source>
</evidence>
<dbReference type="Pfam" id="PF19047">
    <property type="entry name" value="HOOK_N"/>
    <property type="match status" value="1"/>
</dbReference>
<evidence type="ECO:0000256" key="4">
    <source>
        <dbReference type="ARBA" id="ARBA00011241"/>
    </source>
</evidence>
<dbReference type="Pfam" id="PF05622">
    <property type="entry name" value="HOOK"/>
    <property type="match status" value="1"/>
</dbReference>
<evidence type="ECO:0000256" key="11">
    <source>
        <dbReference type="ARBA" id="ARBA00023212"/>
    </source>
</evidence>
<evidence type="ECO:0000256" key="5">
    <source>
        <dbReference type="ARBA" id="ARBA00018971"/>
    </source>
</evidence>
<evidence type="ECO:0000313" key="15">
    <source>
        <dbReference type="EMBL" id="CAG6753504.1"/>
    </source>
</evidence>
<keyword evidence="9" id="KW-0967">Endosome</keyword>
<dbReference type="Gene3D" id="1.10.418.10">
    <property type="entry name" value="Calponin-like domain"/>
    <property type="match status" value="1"/>
</dbReference>
<dbReference type="GO" id="GO:0051959">
    <property type="term" value="F:dynein light intermediate chain binding"/>
    <property type="evidence" value="ECO:0007669"/>
    <property type="project" value="TreeGrafter"/>
</dbReference>
<evidence type="ECO:0000256" key="13">
    <source>
        <dbReference type="SAM" id="MobiDB-lite"/>
    </source>
</evidence>
<organism evidence="15">
    <name type="scientific">Cacopsylla melanoneura</name>
    <dbReference type="NCBI Taxonomy" id="428564"/>
    <lineage>
        <taxon>Eukaryota</taxon>
        <taxon>Metazoa</taxon>
        <taxon>Ecdysozoa</taxon>
        <taxon>Arthropoda</taxon>
        <taxon>Hexapoda</taxon>
        <taxon>Insecta</taxon>
        <taxon>Pterygota</taxon>
        <taxon>Neoptera</taxon>
        <taxon>Paraneoptera</taxon>
        <taxon>Hemiptera</taxon>
        <taxon>Sternorrhyncha</taxon>
        <taxon>Psylloidea</taxon>
        <taxon>Psyllidae</taxon>
        <taxon>Psyllinae</taxon>
        <taxon>Cacopsylla</taxon>
    </lineage>
</organism>
<dbReference type="InterPro" id="IPR008636">
    <property type="entry name" value="Hook_C"/>
</dbReference>
<feature type="coiled-coil region" evidence="12">
    <location>
        <begin position="448"/>
        <end position="634"/>
    </location>
</feature>
<feature type="coiled-coil region" evidence="12">
    <location>
        <begin position="189"/>
        <end position="418"/>
    </location>
</feature>
<evidence type="ECO:0000256" key="10">
    <source>
        <dbReference type="ARBA" id="ARBA00023054"/>
    </source>
</evidence>
<accession>A0A8D8ZUE1</accession>
<dbReference type="InterPro" id="IPR036872">
    <property type="entry name" value="CH_dom_sf"/>
</dbReference>
<comment type="similarity">
    <text evidence="3">Belongs to the hook family.</text>
</comment>
<dbReference type="EMBL" id="HBUF01536548">
    <property type="protein sequence ID" value="CAG6753504.1"/>
    <property type="molecule type" value="Transcribed_RNA"/>
</dbReference>
<comment type="subcellular location">
    <subcellularLocation>
        <location evidence="2">Cytoplasm</location>
        <location evidence="2">Cytoskeleton</location>
    </subcellularLocation>
    <subcellularLocation>
        <location evidence="1">Endosome</location>
    </subcellularLocation>
</comment>
<dbReference type="GO" id="GO:0005874">
    <property type="term" value="C:microtubule"/>
    <property type="evidence" value="ECO:0007669"/>
    <property type="project" value="UniProtKB-KW"/>
</dbReference>